<reference evidence="1" key="2">
    <citation type="submission" date="2021-01" db="UniProtKB">
        <authorList>
            <consortium name="EnsemblPlants"/>
        </authorList>
    </citation>
    <scope>IDENTIFICATION</scope>
</reference>
<evidence type="ECO:0000313" key="2">
    <source>
        <dbReference type="Proteomes" id="UP000594261"/>
    </source>
</evidence>
<dbReference type="AlphaFoldDB" id="A0A7N2M139"/>
<evidence type="ECO:0000313" key="1">
    <source>
        <dbReference type="EnsemblPlants" id="QL06p049632:mrna:CDS:1"/>
    </source>
</evidence>
<protein>
    <submittedName>
        <fullName evidence="1">Uncharacterized protein</fullName>
    </submittedName>
</protein>
<accession>A0A7N2M139</accession>
<name>A0A7N2M139_QUELO</name>
<proteinExistence type="predicted"/>
<sequence length="208" mass="22638">MKLGGNVKGLIVDENGMDVLCLRKLEGGELKHSFPKVLFIPSYEDEEEKKVDVTLERPIKSKCQEVPLCSEDSGANHLKKVKPTFQVPNPTLYVIATNFASLRLNSSALDRLSSAFGVSTLLDHESATLSTVFDAVVALSCEAIKADVVAVFNSLDSRDGFSAKEEVEVASDMKILLNRSKLVGKVELDSVSKIAKVHIGISLKYLSI</sequence>
<dbReference type="EnsemblPlants" id="QL06p049632:mrna">
    <property type="protein sequence ID" value="QL06p049632:mrna:CDS:1"/>
    <property type="gene ID" value="QL06p049632"/>
</dbReference>
<organism evidence="1 2">
    <name type="scientific">Quercus lobata</name>
    <name type="common">Valley oak</name>
    <dbReference type="NCBI Taxonomy" id="97700"/>
    <lineage>
        <taxon>Eukaryota</taxon>
        <taxon>Viridiplantae</taxon>
        <taxon>Streptophyta</taxon>
        <taxon>Embryophyta</taxon>
        <taxon>Tracheophyta</taxon>
        <taxon>Spermatophyta</taxon>
        <taxon>Magnoliopsida</taxon>
        <taxon>eudicotyledons</taxon>
        <taxon>Gunneridae</taxon>
        <taxon>Pentapetalae</taxon>
        <taxon>rosids</taxon>
        <taxon>fabids</taxon>
        <taxon>Fagales</taxon>
        <taxon>Fagaceae</taxon>
        <taxon>Quercus</taxon>
    </lineage>
</organism>
<dbReference type="Proteomes" id="UP000594261">
    <property type="component" value="Chromosome 6"/>
</dbReference>
<keyword evidence="2" id="KW-1185">Reference proteome</keyword>
<reference evidence="1 2" key="1">
    <citation type="journal article" date="2016" name="G3 (Bethesda)">
        <title>First Draft Assembly and Annotation of the Genome of a California Endemic Oak Quercus lobata Nee (Fagaceae).</title>
        <authorList>
            <person name="Sork V.L."/>
            <person name="Fitz-Gibbon S.T."/>
            <person name="Puiu D."/>
            <person name="Crepeau M."/>
            <person name="Gugger P.F."/>
            <person name="Sherman R."/>
            <person name="Stevens K."/>
            <person name="Langley C.H."/>
            <person name="Pellegrini M."/>
            <person name="Salzberg S.L."/>
        </authorList>
    </citation>
    <scope>NUCLEOTIDE SEQUENCE [LARGE SCALE GENOMIC DNA]</scope>
    <source>
        <strain evidence="1 2">cv. SW786</strain>
    </source>
</reference>
<dbReference type="InParanoid" id="A0A7N2M139"/>
<dbReference type="EMBL" id="LRBV02000006">
    <property type="status" value="NOT_ANNOTATED_CDS"/>
    <property type="molecule type" value="Genomic_DNA"/>
</dbReference>
<dbReference type="Gramene" id="QL06p049632:mrna">
    <property type="protein sequence ID" value="QL06p049632:mrna:CDS:1"/>
    <property type="gene ID" value="QL06p049632"/>
</dbReference>